<dbReference type="RefSeq" id="XP_003861406.1">
    <property type="nucleotide sequence ID" value="XM_003861358.1"/>
</dbReference>
<dbReference type="AlphaFoldDB" id="E9BHI0"/>
<dbReference type="EMBL" id="FR799612">
    <property type="protein sequence ID" value="CBZ34706.1"/>
    <property type="molecule type" value="Genomic_DNA"/>
</dbReference>
<dbReference type="Proteomes" id="UP000008980">
    <property type="component" value="Chromosome 25"/>
</dbReference>
<protein>
    <submittedName>
        <fullName evidence="1">Eukaryotic initiation factor 5a, putative</fullName>
    </submittedName>
</protein>
<dbReference type="VEuPathDB" id="TriTrypDB:LdBPK_250760.1"/>
<dbReference type="GO" id="GO:0003743">
    <property type="term" value="F:translation initiation factor activity"/>
    <property type="evidence" value="ECO:0007669"/>
    <property type="project" value="UniProtKB-KW"/>
</dbReference>
<name>E9BHI0_LEIDO</name>
<reference evidence="1 2" key="1">
    <citation type="journal article" date="2011" name="Genome Res.">
        <title>Whole genome sequencing of multiple Leishmania donovani clinical isolates provides insights into population structure and mechanisms of drug resistance.</title>
        <authorList>
            <person name="Downing T."/>
            <person name="Imamura H."/>
            <person name="Decuypere S."/>
            <person name="Clark T.G."/>
            <person name="Coombs G.H."/>
            <person name="Cotton J.A."/>
            <person name="Hilley J.D."/>
            <person name="de Doncker S."/>
            <person name="Maes I."/>
            <person name="Mottram J.C."/>
            <person name="Quail M.A."/>
            <person name="Rijal S."/>
            <person name="Sanders M."/>
            <person name="Schonian G."/>
            <person name="Stark O."/>
            <person name="Sundar S."/>
            <person name="Vanaerschot M."/>
            <person name="Hertz-Fowler C."/>
            <person name="Dujardin J.C."/>
            <person name="Berriman M."/>
        </authorList>
    </citation>
    <scope>NUCLEOTIDE SEQUENCE [LARGE SCALE GENOMIC DNA]</scope>
    <source>
        <strain evidence="1 2">BPK282A1</strain>
    </source>
</reference>
<organism evidence="1 2">
    <name type="scientific">Leishmania donovani</name>
    <dbReference type="NCBI Taxonomy" id="5661"/>
    <lineage>
        <taxon>Eukaryota</taxon>
        <taxon>Discoba</taxon>
        <taxon>Euglenozoa</taxon>
        <taxon>Kinetoplastea</taxon>
        <taxon>Metakinetoplastina</taxon>
        <taxon>Trypanosomatida</taxon>
        <taxon>Trypanosomatidae</taxon>
        <taxon>Leishmaniinae</taxon>
        <taxon>Leishmania</taxon>
    </lineage>
</organism>
<dbReference type="KEGG" id="ldo:LDBPK_250760"/>
<dbReference type="GeneID" id="13388652"/>
<reference evidence="2" key="2">
    <citation type="submission" date="2011-02" db="EMBL/GenBank/DDBJ databases">
        <title>Whole genome sequencing of Leishmania donovani clinical lines reveals dynamic variation related to drug resistance.</title>
        <authorList>
            <person name="Downing T."/>
            <person name="Imamura H."/>
            <person name="Sanders M."/>
            <person name="Decuypere S."/>
            <person name="Hertz-Fowler C."/>
            <person name="Clark T.G."/>
            <person name="Rijal S."/>
            <person name="Sundar S."/>
            <person name="Quail M.A."/>
            <person name="De Doncker S."/>
            <person name="Maes I."/>
            <person name="Vanaerschot M."/>
            <person name="Stark O."/>
            <person name="Schonian G."/>
            <person name="Dujardin J.C."/>
            <person name="Berriman M."/>
        </authorList>
    </citation>
    <scope>NUCLEOTIDE SEQUENCE [LARGE SCALE GENOMIC DNA]</scope>
    <source>
        <strain evidence="2">BPK282A1</strain>
    </source>
</reference>
<keyword evidence="1" id="KW-0396">Initiation factor</keyword>
<accession>E9BHI0</accession>
<sequence length="34" mass="3814">MRSDHCRFFFLSVSGAYAQNACACGKSRQLRISC</sequence>
<proteinExistence type="predicted"/>
<gene>
    <name evidence="1" type="ORF">LDBPK_250760</name>
</gene>
<evidence type="ECO:0000313" key="1">
    <source>
        <dbReference type="EMBL" id="CBZ34706.1"/>
    </source>
</evidence>
<keyword evidence="1" id="KW-0648">Protein biosynthesis</keyword>
<evidence type="ECO:0000313" key="2">
    <source>
        <dbReference type="Proteomes" id="UP000008980"/>
    </source>
</evidence>